<gene>
    <name evidence="14" type="ORF">M9978_04645</name>
</gene>
<dbReference type="RefSeq" id="WP_254291762.1">
    <property type="nucleotide sequence ID" value="NZ_JAMLDX010000002.1"/>
</dbReference>
<comment type="caution">
    <text evidence="14">The sequence shown here is derived from an EMBL/GenBank/DDBJ whole genome shotgun (WGS) entry which is preliminary data.</text>
</comment>
<dbReference type="EMBL" id="JAMLDX010000002">
    <property type="protein sequence ID" value="MCP3729711.1"/>
    <property type="molecule type" value="Genomic_DNA"/>
</dbReference>
<comment type="similarity">
    <text evidence="3 12">Belongs to the ExbD/TolR family.</text>
</comment>
<comment type="subcellular location">
    <subcellularLocation>
        <location evidence="2">Cell inner membrane</location>
        <topology evidence="2">Single-pass type II membrane protein</topology>
    </subcellularLocation>
    <subcellularLocation>
        <location evidence="12">Cell membrane</location>
        <topology evidence="12">Single-pass type II membrane protein</topology>
    </subcellularLocation>
</comment>
<organism evidence="14 15">
    <name type="scientific">Sphingomonas tagetis</name>
    <dbReference type="NCBI Taxonomy" id="2949092"/>
    <lineage>
        <taxon>Bacteria</taxon>
        <taxon>Pseudomonadati</taxon>
        <taxon>Pseudomonadota</taxon>
        <taxon>Alphaproteobacteria</taxon>
        <taxon>Sphingomonadales</taxon>
        <taxon>Sphingomonadaceae</taxon>
        <taxon>Sphingomonas</taxon>
    </lineage>
</organism>
<evidence type="ECO:0000313" key="15">
    <source>
        <dbReference type="Proteomes" id="UP001139451"/>
    </source>
</evidence>
<evidence type="ECO:0000256" key="7">
    <source>
        <dbReference type="ARBA" id="ARBA00022519"/>
    </source>
</evidence>
<evidence type="ECO:0000256" key="1">
    <source>
        <dbReference type="ARBA" id="ARBA00003540"/>
    </source>
</evidence>
<keyword evidence="9 12" id="KW-0653">Protein transport</keyword>
<comment type="function">
    <text evidence="1">Involved in the TonB-dependent energy-dependent transport of various receptor-bound substrates.</text>
</comment>
<evidence type="ECO:0000256" key="9">
    <source>
        <dbReference type="ARBA" id="ARBA00022927"/>
    </source>
</evidence>
<keyword evidence="10 13" id="KW-1133">Transmembrane helix</keyword>
<reference evidence="14" key="1">
    <citation type="submission" date="2022-05" db="EMBL/GenBank/DDBJ databases">
        <title>Sphingomonas sp. strain MG17 Genome sequencing and assembly.</title>
        <authorList>
            <person name="Kim I."/>
        </authorList>
    </citation>
    <scope>NUCLEOTIDE SEQUENCE</scope>
    <source>
        <strain evidence="14">MG17</strain>
    </source>
</reference>
<keyword evidence="11 13" id="KW-0472">Membrane</keyword>
<evidence type="ECO:0000256" key="12">
    <source>
        <dbReference type="RuleBase" id="RU003879"/>
    </source>
</evidence>
<evidence type="ECO:0000256" key="2">
    <source>
        <dbReference type="ARBA" id="ARBA00004249"/>
    </source>
</evidence>
<dbReference type="Proteomes" id="UP001139451">
    <property type="component" value="Unassembled WGS sequence"/>
</dbReference>
<evidence type="ECO:0000256" key="5">
    <source>
        <dbReference type="ARBA" id="ARBA00022448"/>
    </source>
</evidence>
<sequence length="135" mass="14491">MKRAVILAEPQPLAAINITPLIDVLLVLLIMMILTIPIASHKLPVELPSGPPTGTRLEVPHRLEIAASGALLWDGRAIGDAELPVLLKSTVDAGGVLHLKTDEAARYERFNSVLAVVKRAGVSRLGFVGNEAMRY</sequence>
<accession>A0A9X2HIU4</accession>
<dbReference type="PANTHER" id="PTHR30558">
    <property type="entry name" value="EXBD MEMBRANE COMPONENT OF PMF-DRIVEN MACROMOLECULE IMPORT SYSTEM"/>
    <property type="match status" value="1"/>
</dbReference>
<proteinExistence type="inferred from homology"/>
<evidence type="ECO:0000256" key="11">
    <source>
        <dbReference type="ARBA" id="ARBA00023136"/>
    </source>
</evidence>
<evidence type="ECO:0000256" key="8">
    <source>
        <dbReference type="ARBA" id="ARBA00022692"/>
    </source>
</evidence>
<keyword evidence="15" id="KW-1185">Reference proteome</keyword>
<evidence type="ECO:0000256" key="13">
    <source>
        <dbReference type="SAM" id="Phobius"/>
    </source>
</evidence>
<name>A0A9X2HIU4_9SPHN</name>
<keyword evidence="8 12" id="KW-0812">Transmembrane</keyword>
<keyword evidence="5 12" id="KW-0813">Transport</keyword>
<evidence type="ECO:0000256" key="4">
    <source>
        <dbReference type="ARBA" id="ARBA00011471"/>
    </source>
</evidence>
<feature type="transmembrane region" description="Helical" evidence="13">
    <location>
        <begin position="21"/>
        <end position="39"/>
    </location>
</feature>
<dbReference type="PANTHER" id="PTHR30558:SF12">
    <property type="entry name" value="BIOPOLYMER TRANSPORT PROTEIN EXBD"/>
    <property type="match status" value="1"/>
</dbReference>
<dbReference type="InterPro" id="IPR003400">
    <property type="entry name" value="ExbD"/>
</dbReference>
<evidence type="ECO:0000256" key="10">
    <source>
        <dbReference type="ARBA" id="ARBA00022989"/>
    </source>
</evidence>
<dbReference type="GO" id="GO:0022857">
    <property type="term" value="F:transmembrane transporter activity"/>
    <property type="evidence" value="ECO:0007669"/>
    <property type="project" value="InterPro"/>
</dbReference>
<keyword evidence="6" id="KW-1003">Cell membrane</keyword>
<evidence type="ECO:0000313" key="14">
    <source>
        <dbReference type="EMBL" id="MCP3729711.1"/>
    </source>
</evidence>
<comment type="subunit">
    <text evidence="4">The accessory proteins ExbB and ExbD seem to form a complex with TonB.</text>
</comment>
<dbReference type="Pfam" id="PF02472">
    <property type="entry name" value="ExbD"/>
    <property type="match status" value="1"/>
</dbReference>
<keyword evidence="7" id="KW-0997">Cell inner membrane</keyword>
<dbReference type="GO" id="GO:0005886">
    <property type="term" value="C:plasma membrane"/>
    <property type="evidence" value="ECO:0007669"/>
    <property type="project" value="UniProtKB-SubCell"/>
</dbReference>
<evidence type="ECO:0000256" key="3">
    <source>
        <dbReference type="ARBA" id="ARBA00005811"/>
    </source>
</evidence>
<protein>
    <submittedName>
        <fullName evidence="14">Biopolymer transporter ExbD</fullName>
    </submittedName>
</protein>
<dbReference type="AlphaFoldDB" id="A0A9X2HIU4"/>
<dbReference type="GO" id="GO:0015031">
    <property type="term" value="P:protein transport"/>
    <property type="evidence" value="ECO:0007669"/>
    <property type="project" value="UniProtKB-KW"/>
</dbReference>
<dbReference type="Gene3D" id="3.30.420.270">
    <property type="match status" value="1"/>
</dbReference>
<evidence type="ECO:0000256" key="6">
    <source>
        <dbReference type="ARBA" id="ARBA00022475"/>
    </source>
</evidence>